<dbReference type="eggNOG" id="COG0739">
    <property type="taxonomic scope" value="Bacteria"/>
</dbReference>
<sequence length="228" mass="25284">MNVFSQFLSQVSAIPLAVIDAAIPLNFYVSIDISENNSAVLDFNIADSGAWEKYINSYLSLQNSQVAHGGYLEKRNLYDRSAYFKNVAEHNKRNIHLGIDLWCAANTKVLAVLTGEVHSYKNNKNHGDYGPTIILKHSIAEKTFYSLYGHLSEASIATIKVGDLFVQGSVLGFLGEASVNGDYAPHLHFQIIKDLADYFGDYPGVSASSDLEFYQQNCPDPNVLLKIR</sequence>
<accession>A4C0C8</accession>
<dbReference type="PANTHER" id="PTHR21666">
    <property type="entry name" value="PEPTIDASE-RELATED"/>
    <property type="match status" value="1"/>
</dbReference>
<dbReference type="InterPro" id="IPR016047">
    <property type="entry name" value="M23ase_b-sheet_dom"/>
</dbReference>
<evidence type="ECO:0000259" key="1">
    <source>
        <dbReference type="Pfam" id="PF01551"/>
    </source>
</evidence>
<dbReference type="STRING" id="313594.PI23P_09595"/>
<dbReference type="HOGENOM" id="CLU_104232_0_0_10"/>
<dbReference type="SUPFAM" id="SSF51261">
    <property type="entry name" value="Duplicated hybrid motif"/>
    <property type="match status" value="1"/>
</dbReference>
<organism evidence="2 3">
    <name type="scientific">Polaribacter irgensii 23-P</name>
    <dbReference type="NCBI Taxonomy" id="313594"/>
    <lineage>
        <taxon>Bacteria</taxon>
        <taxon>Pseudomonadati</taxon>
        <taxon>Bacteroidota</taxon>
        <taxon>Flavobacteriia</taxon>
        <taxon>Flavobacteriales</taxon>
        <taxon>Flavobacteriaceae</taxon>
    </lineage>
</organism>
<name>A4C0C8_9FLAO</name>
<dbReference type="InterPro" id="IPR050570">
    <property type="entry name" value="Cell_wall_metabolism_enzyme"/>
</dbReference>
<dbReference type="GO" id="GO:0008483">
    <property type="term" value="F:transaminase activity"/>
    <property type="evidence" value="ECO:0007669"/>
    <property type="project" value="UniProtKB-KW"/>
</dbReference>
<protein>
    <submittedName>
        <fullName evidence="2">Putative enzyme with aminotransferase class-III domain protein</fullName>
    </submittedName>
</protein>
<feature type="domain" description="M23ase beta-sheet core" evidence="1">
    <location>
        <begin position="95"/>
        <end position="193"/>
    </location>
</feature>
<dbReference type="AlphaFoldDB" id="A4C0C8"/>
<dbReference type="PANTHER" id="PTHR21666:SF270">
    <property type="entry name" value="MUREIN HYDROLASE ACTIVATOR ENVC"/>
    <property type="match status" value="1"/>
</dbReference>
<dbReference type="GO" id="GO:0004222">
    <property type="term" value="F:metalloendopeptidase activity"/>
    <property type="evidence" value="ECO:0007669"/>
    <property type="project" value="TreeGrafter"/>
</dbReference>
<comment type="caution">
    <text evidence="2">The sequence shown here is derived from an EMBL/GenBank/DDBJ whole genome shotgun (WGS) entry which is preliminary data.</text>
</comment>
<keyword evidence="2" id="KW-0808">Transferase</keyword>
<reference evidence="2 3" key="1">
    <citation type="submission" date="2006-02" db="EMBL/GenBank/DDBJ databases">
        <authorList>
            <person name="Murray A."/>
            <person name="Staley J."/>
            <person name="Ferriera S."/>
            <person name="Johnson J."/>
            <person name="Kravitz S."/>
            <person name="Halpern A."/>
            <person name="Remington K."/>
            <person name="Beeson K."/>
            <person name="Tran B."/>
            <person name="Rogers Y.-H."/>
            <person name="Friedman R."/>
            <person name="Venter J.C."/>
        </authorList>
    </citation>
    <scope>NUCLEOTIDE SEQUENCE [LARGE SCALE GENOMIC DNA]</scope>
    <source>
        <strain evidence="2 3">23-P</strain>
    </source>
</reference>
<dbReference type="Gene3D" id="2.70.70.10">
    <property type="entry name" value="Glucose Permease (Domain IIA)"/>
    <property type="match status" value="1"/>
</dbReference>
<dbReference type="OrthoDB" id="9801052at2"/>
<evidence type="ECO:0000313" key="3">
    <source>
        <dbReference type="Proteomes" id="UP000003053"/>
    </source>
</evidence>
<dbReference type="Pfam" id="PF01551">
    <property type="entry name" value="Peptidase_M23"/>
    <property type="match status" value="1"/>
</dbReference>
<dbReference type="CDD" id="cd12797">
    <property type="entry name" value="M23_peptidase"/>
    <property type="match status" value="1"/>
</dbReference>
<dbReference type="InterPro" id="IPR011055">
    <property type="entry name" value="Dup_hybrid_motif"/>
</dbReference>
<dbReference type="Proteomes" id="UP000003053">
    <property type="component" value="Unassembled WGS sequence"/>
</dbReference>
<keyword evidence="2" id="KW-0032">Aminotransferase</keyword>
<gene>
    <name evidence="2" type="ORF">PI23P_09595</name>
</gene>
<dbReference type="RefSeq" id="WP_004570539.1">
    <property type="nucleotide sequence ID" value="NZ_CH724148.1"/>
</dbReference>
<dbReference type="EMBL" id="AAOG01000002">
    <property type="protein sequence ID" value="EAR12871.1"/>
    <property type="molecule type" value="Genomic_DNA"/>
</dbReference>
<keyword evidence="3" id="KW-1185">Reference proteome</keyword>
<evidence type="ECO:0000313" key="2">
    <source>
        <dbReference type="EMBL" id="EAR12871.1"/>
    </source>
</evidence>
<proteinExistence type="predicted"/>